<proteinExistence type="predicted"/>
<keyword evidence="1" id="KW-0812">Transmembrane</keyword>
<gene>
    <name evidence="2" type="ORF">LSINAPIS_LOCUS5904</name>
</gene>
<keyword evidence="3" id="KW-1185">Reference proteome</keyword>
<sequence length="116" mass="12690">MAEGTALMIIVMSLIALLAGVLLWNSKYVQKSKQFDTVVMWYLPAVIKDFLGQLCAGLEKVVGSVDEGVYICQAPLYLGQPGAELKVYLKVEKPAHEATCGNGQCIPKTALNKWKM</sequence>
<organism evidence="2 3">
    <name type="scientific">Leptidea sinapis</name>
    <dbReference type="NCBI Taxonomy" id="189913"/>
    <lineage>
        <taxon>Eukaryota</taxon>
        <taxon>Metazoa</taxon>
        <taxon>Ecdysozoa</taxon>
        <taxon>Arthropoda</taxon>
        <taxon>Hexapoda</taxon>
        <taxon>Insecta</taxon>
        <taxon>Pterygota</taxon>
        <taxon>Neoptera</taxon>
        <taxon>Endopterygota</taxon>
        <taxon>Lepidoptera</taxon>
        <taxon>Glossata</taxon>
        <taxon>Ditrysia</taxon>
        <taxon>Papilionoidea</taxon>
        <taxon>Pieridae</taxon>
        <taxon>Dismorphiinae</taxon>
        <taxon>Leptidea</taxon>
    </lineage>
</organism>
<dbReference type="Proteomes" id="UP000324832">
    <property type="component" value="Unassembled WGS sequence"/>
</dbReference>
<reference evidence="2 3" key="1">
    <citation type="submission" date="2017-07" db="EMBL/GenBank/DDBJ databases">
        <authorList>
            <person name="Talla V."/>
            <person name="Backstrom N."/>
        </authorList>
    </citation>
    <scope>NUCLEOTIDE SEQUENCE [LARGE SCALE GENOMIC DNA]</scope>
</reference>
<evidence type="ECO:0000313" key="3">
    <source>
        <dbReference type="Proteomes" id="UP000324832"/>
    </source>
</evidence>
<accession>A0A5E4Q7S6</accession>
<protein>
    <submittedName>
        <fullName evidence="2">Uncharacterized protein</fullName>
    </submittedName>
</protein>
<dbReference type="AlphaFoldDB" id="A0A5E4Q7S6"/>
<keyword evidence="1" id="KW-1133">Transmembrane helix</keyword>
<keyword evidence="1" id="KW-0472">Membrane</keyword>
<feature type="transmembrane region" description="Helical" evidence="1">
    <location>
        <begin position="6"/>
        <end position="24"/>
    </location>
</feature>
<dbReference type="EMBL" id="FZQP02001781">
    <property type="protein sequence ID" value="VVC93790.1"/>
    <property type="molecule type" value="Genomic_DNA"/>
</dbReference>
<evidence type="ECO:0000256" key="1">
    <source>
        <dbReference type="SAM" id="Phobius"/>
    </source>
</evidence>
<evidence type="ECO:0000313" key="2">
    <source>
        <dbReference type="EMBL" id="VVC93790.1"/>
    </source>
</evidence>
<name>A0A5E4Q7S6_9NEOP</name>